<dbReference type="PANTHER" id="PTHR47506:SF1">
    <property type="entry name" value="HTH-TYPE TRANSCRIPTIONAL REGULATOR YJDC"/>
    <property type="match status" value="1"/>
</dbReference>
<dbReference type="InterPro" id="IPR036271">
    <property type="entry name" value="Tet_transcr_reg_TetR-rel_C_sf"/>
</dbReference>
<dbReference type="SUPFAM" id="SSF46689">
    <property type="entry name" value="Homeodomain-like"/>
    <property type="match status" value="1"/>
</dbReference>
<dbReference type="PROSITE" id="PS01081">
    <property type="entry name" value="HTH_TETR_1"/>
    <property type="match status" value="1"/>
</dbReference>
<dbReference type="InterPro" id="IPR023772">
    <property type="entry name" value="DNA-bd_HTH_TetR-type_CS"/>
</dbReference>
<gene>
    <name evidence="6" type="ORF">GCM10023340_03790</name>
</gene>
<keyword evidence="3" id="KW-0804">Transcription</keyword>
<dbReference type="Gene3D" id="1.10.357.10">
    <property type="entry name" value="Tetracycline Repressor, domain 2"/>
    <property type="match status" value="1"/>
</dbReference>
<feature type="DNA-binding region" description="H-T-H motif" evidence="4">
    <location>
        <begin position="34"/>
        <end position="53"/>
    </location>
</feature>
<evidence type="ECO:0000313" key="7">
    <source>
        <dbReference type="Proteomes" id="UP001500221"/>
    </source>
</evidence>
<name>A0ABP9P6L3_9ACTN</name>
<dbReference type="Proteomes" id="UP001500221">
    <property type="component" value="Unassembled WGS sequence"/>
</dbReference>
<evidence type="ECO:0000256" key="2">
    <source>
        <dbReference type="ARBA" id="ARBA00023125"/>
    </source>
</evidence>
<dbReference type="Gene3D" id="1.10.10.60">
    <property type="entry name" value="Homeodomain-like"/>
    <property type="match status" value="1"/>
</dbReference>
<proteinExistence type="predicted"/>
<comment type="caution">
    <text evidence="6">The sequence shown here is derived from an EMBL/GenBank/DDBJ whole genome shotgun (WGS) entry which is preliminary data.</text>
</comment>
<dbReference type="InterPro" id="IPR001647">
    <property type="entry name" value="HTH_TetR"/>
</dbReference>
<evidence type="ECO:0000313" key="6">
    <source>
        <dbReference type="EMBL" id="GAA5141685.1"/>
    </source>
</evidence>
<evidence type="ECO:0000256" key="4">
    <source>
        <dbReference type="PROSITE-ProRule" id="PRU00335"/>
    </source>
</evidence>
<evidence type="ECO:0000256" key="1">
    <source>
        <dbReference type="ARBA" id="ARBA00023015"/>
    </source>
</evidence>
<dbReference type="SUPFAM" id="SSF48498">
    <property type="entry name" value="Tetracyclin repressor-like, C-terminal domain"/>
    <property type="match status" value="1"/>
</dbReference>
<reference evidence="7" key="1">
    <citation type="journal article" date="2019" name="Int. J. Syst. Evol. Microbiol.">
        <title>The Global Catalogue of Microorganisms (GCM) 10K type strain sequencing project: providing services to taxonomists for standard genome sequencing and annotation.</title>
        <authorList>
            <consortium name="The Broad Institute Genomics Platform"/>
            <consortium name="The Broad Institute Genome Sequencing Center for Infectious Disease"/>
            <person name="Wu L."/>
            <person name="Ma J."/>
        </authorList>
    </citation>
    <scope>NUCLEOTIDE SEQUENCE [LARGE SCALE GENOMIC DNA]</scope>
    <source>
        <strain evidence="7">JCM 18459</strain>
    </source>
</reference>
<dbReference type="PANTHER" id="PTHR47506">
    <property type="entry name" value="TRANSCRIPTIONAL REGULATORY PROTEIN"/>
    <property type="match status" value="1"/>
</dbReference>
<dbReference type="Pfam" id="PF00440">
    <property type="entry name" value="TetR_N"/>
    <property type="match status" value="1"/>
</dbReference>
<protein>
    <submittedName>
        <fullName evidence="6">TetR/AcrR family transcriptional regulator</fullName>
    </submittedName>
</protein>
<organism evidence="6 7">
    <name type="scientific">Nocardioides marinquilinus</name>
    <dbReference type="NCBI Taxonomy" id="1210400"/>
    <lineage>
        <taxon>Bacteria</taxon>
        <taxon>Bacillati</taxon>
        <taxon>Actinomycetota</taxon>
        <taxon>Actinomycetes</taxon>
        <taxon>Propionibacteriales</taxon>
        <taxon>Nocardioidaceae</taxon>
        <taxon>Nocardioides</taxon>
    </lineage>
</organism>
<dbReference type="InterPro" id="IPR009057">
    <property type="entry name" value="Homeodomain-like_sf"/>
</dbReference>
<keyword evidence="7" id="KW-1185">Reference proteome</keyword>
<evidence type="ECO:0000256" key="3">
    <source>
        <dbReference type="ARBA" id="ARBA00023163"/>
    </source>
</evidence>
<keyword evidence="1" id="KW-0805">Transcription regulation</keyword>
<feature type="domain" description="HTH tetR-type" evidence="5">
    <location>
        <begin position="11"/>
        <end position="71"/>
    </location>
</feature>
<sequence length="196" mass="20605">MLGHMAGRPRSFDRDTALAVAVEQFWRHGYDETSIASLTAAMGVTPPSLYAAFGDKHRLFEEASALYFARTCEGVDRAMALPGARDAVARMLDDTARAHAAPGTPPGCMLLTEPRLAAQRDAVQATIVERLDRGVRDGDLPPGTDTTALARFLVAVMRGMSGHARDGGTLDELLGIAASALAALPSPAPSAQHPSA</sequence>
<keyword evidence="2 4" id="KW-0238">DNA-binding</keyword>
<dbReference type="EMBL" id="BAABKG010000001">
    <property type="protein sequence ID" value="GAA5141685.1"/>
    <property type="molecule type" value="Genomic_DNA"/>
</dbReference>
<dbReference type="PROSITE" id="PS50977">
    <property type="entry name" value="HTH_TETR_2"/>
    <property type="match status" value="1"/>
</dbReference>
<evidence type="ECO:0000259" key="5">
    <source>
        <dbReference type="PROSITE" id="PS50977"/>
    </source>
</evidence>
<accession>A0ABP9P6L3</accession>